<dbReference type="RefSeq" id="WP_078767863.1">
    <property type="nucleotide sequence ID" value="NZ_FUWW01000003.1"/>
</dbReference>
<dbReference type="STRING" id="290054.SAMN02745114_00361"/>
<dbReference type="PANTHER" id="PTHR42842">
    <property type="entry name" value="FAD/NAD(P)-BINDING OXIDOREDUCTASE"/>
    <property type="match status" value="1"/>
</dbReference>
<dbReference type="SUPFAM" id="SSF51905">
    <property type="entry name" value="FAD/NAD(P)-binding domain"/>
    <property type="match status" value="1"/>
</dbReference>
<dbReference type="PANTHER" id="PTHR42842:SF3">
    <property type="entry name" value="FAD_NAD(P)-BINDING OXIDOREDUCTASE FAMILY PROTEIN"/>
    <property type="match status" value="1"/>
</dbReference>
<evidence type="ECO:0000313" key="2">
    <source>
        <dbReference type="EMBL" id="SJZ39172.1"/>
    </source>
</evidence>
<evidence type="ECO:0000313" key="3">
    <source>
        <dbReference type="Proteomes" id="UP000190657"/>
    </source>
</evidence>
<dbReference type="AlphaFoldDB" id="A0A1T4K9Q4"/>
<dbReference type="EMBL" id="FUWW01000003">
    <property type="protein sequence ID" value="SJZ39172.1"/>
    <property type="molecule type" value="Genomic_DNA"/>
</dbReference>
<dbReference type="Pfam" id="PF21688">
    <property type="entry name" value="FAD-depend_C"/>
    <property type="match status" value="1"/>
</dbReference>
<name>A0A1T4K9Q4_9FIRM</name>
<dbReference type="PIRSF" id="PIRSF038984">
    <property type="entry name" value="FAD_binding_protein"/>
    <property type="match status" value="1"/>
</dbReference>
<organism evidence="2 3">
    <name type="scientific">Eubacterium coprostanoligenes</name>
    <dbReference type="NCBI Taxonomy" id="290054"/>
    <lineage>
        <taxon>Bacteria</taxon>
        <taxon>Bacillati</taxon>
        <taxon>Bacillota</taxon>
        <taxon>Clostridia</taxon>
        <taxon>Eubacteriales</taxon>
        <taxon>Eubacteriaceae</taxon>
        <taxon>Eubacterium</taxon>
    </lineage>
</organism>
<proteinExistence type="predicted"/>
<dbReference type="Proteomes" id="UP000190657">
    <property type="component" value="Unassembled WGS sequence"/>
</dbReference>
<evidence type="ECO:0000259" key="1">
    <source>
        <dbReference type="Pfam" id="PF21688"/>
    </source>
</evidence>
<dbReference type="InterPro" id="IPR036188">
    <property type="entry name" value="FAD/NAD-bd_sf"/>
</dbReference>
<dbReference type="Gene3D" id="3.50.50.60">
    <property type="entry name" value="FAD/NAD(P)-binding domain"/>
    <property type="match status" value="2"/>
</dbReference>
<feature type="domain" description="FAD-dependent protein C-terminal" evidence="1">
    <location>
        <begin position="284"/>
        <end position="480"/>
    </location>
</feature>
<protein>
    <recommendedName>
        <fullName evidence="1">FAD-dependent protein C-terminal domain-containing protein</fullName>
    </recommendedName>
</protein>
<dbReference type="InterPro" id="IPR049516">
    <property type="entry name" value="FAD-depend_C"/>
</dbReference>
<dbReference type="OrthoDB" id="9772594at2"/>
<keyword evidence="3" id="KW-1185">Reference proteome</keyword>
<reference evidence="2 3" key="1">
    <citation type="submission" date="2017-02" db="EMBL/GenBank/DDBJ databases">
        <authorList>
            <person name="Peterson S.W."/>
        </authorList>
    </citation>
    <scope>NUCLEOTIDE SEQUENCE [LARGE SCALE GENOMIC DNA]</scope>
    <source>
        <strain evidence="2 3">ATCC 51222</strain>
    </source>
</reference>
<sequence>MIRINEIKLSLDDDEALLKSKAAKTLKINEKYITNLTIFKKSVDARRKDDVHFTYSVDVTISLDEEQIVAKCKSNKAMIVKPYKYELPANNRGSQFRPIVVGFGPAGMLAGLILAQAGAQPIILERGKDIDARQRDVNEFWTKRKLDEESNVQFGEGGAGTFSDGKLTTGIKSPFIRKVLDELYEAGAPEEILYSSKPHIGTDRLAIVVKNIRKKIEQLGGEVKLECRLDKLHTANGAVQGVSYICHGERFDIETDSVIMAIGHSARDTVEMLYNLGVEIIQKPFSVGARIEHPQSLINKAQYGKFAGHPKLGAADYKLACHGLHERGAYTFCMCPGGTVVAAASEKEGVIVNGMSSLARDGENANSALLVGIEPKDFPSDHPLAGIYYQREIEHKAFELAGGDYRAPAQLLGDFLAGKESKQLGDVQPTCPTGVTLTNIEECLPQKVSATMKDAIVQMDNKLHGFNLYDAVLTAPETRSSSSVRILRDEFLECNIQGVYPCGEGAGYAGGIVSAAVDGIKCAEAVLKDEHYKIS</sequence>
<gene>
    <name evidence="2" type="ORF">SAMN02745114_00361</name>
</gene>
<dbReference type="InterPro" id="IPR028348">
    <property type="entry name" value="FAD-binding_protein"/>
</dbReference>
<accession>A0A1T4K9Q4</accession>
<dbReference type="Gene3D" id="3.30.70.2700">
    <property type="match status" value="1"/>
</dbReference>